<accession>A0ABQ2FWM9</accession>
<dbReference type="Gene3D" id="3.40.50.300">
    <property type="entry name" value="P-loop containing nucleotide triphosphate hydrolases"/>
    <property type="match status" value="1"/>
</dbReference>
<keyword evidence="2" id="KW-1185">Reference proteome</keyword>
<comment type="caution">
    <text evidence="1">The sequence shown here is derived from an EMBL/GenBank/DDBJ whole genome shotgun (WGS) entry which is preliminary data.</text>
</comment>
<dbReference type="EMBL" id="BMMI01000003">
    <property type="protein sequence ID" value="GGL61601.1"/>
    <property type="molecule type" value="Genomic_DNA"/>
</dbReference>
<sequence>MAARVTGPFPGYLLAVTSRATLPEALQLLRDRVAAAPLGLAVPGRDAAARTARSVVDQVDDYLLPRLRDLDAPLLTVVGGSTGAGKSTLVNSLLGARVTTPGVLRPTTRAPVLVCAPADRAAFAGDRVLPGLTRTTGGEAGPGGLQLVVSEALPAGLALVDAPDVDSVVEANRDLAGQLLAAADLWVFVTTAARYADAVPWDLLRTAQERGTALAIVLDRVPPEAVVEVADDLAGMLRRARLETARLFVVEERPLADGFLPEDQVAPLREWLHALAADAEQRAAVIRQTLAGALESLHDRVDVVVTGVAEQAVAAEALQAAADASYARARAAIDEGVGNGSLLRGEVLARWQEFVGTGEWMRSLQGHVGRLRDRVTAAFTGRSNPADDLAGALESGVELLLRAEADRAAEKTVTSWRTLPGGIDLLDGRETELDGVSPSFAGASADEVRDWQGTVLELVRSEGAGKRSRARLLSWGVNGAGAVVMVAVFASTAGLSGAELAVAGGTTAVGQRVLEAVFGDAAVRQLAARARADLDARADRLLRAEQHRFDALLADVAPAPGADVELRSAAQELAAVREVGA</sequence>
<dbReference type="PANTHER" id="PTHR42698:SF1">
    <property type="entry name" value="GTPASE ERA, MITOCHONDRIAL"/>
    <property type="match status" value="1"/>
</dbReference>
<gene>
    <name evidence="1" type="ORF">GCM10011589_17180</name>
</gene>
<protein>
    <submittedName>
        <fullName evidence="1">ABC transporter</fullName>
    </submittedName>
</protein>
<evidence type="ECO:0000313" key="1">
    <source>
        <dbReference type="EMBL" id="GGL61601.1"/>
    </source>
</evidence>
<reference evidence="2" key="1">
    <citation type="journal article" date="2019" name="Int. J. Syst. Evol. Microbiol.">
        <title>The Global Catalogue of Microorganisms (GCM) 10K type strain sequencing project: providing services to taxonomists for standard genome sequencing and annotation.</title>
        <authorList>
            <consortium name="The Broad Institute Genomics Platform"/>
            <consortium name="The Broad Institute Genome Sequencing Center for Infectious Disease"/>
            <person name="Wu L."/>
            <person name="Ma J."/>
        </authorList>
    </citation>
    <scope>NUCLEOTIDE SEQUENCE [LARGE SCALE GENOMIC DNA]</scope>
    <source>
        <strain evidence="2">CGMCC 4.5581</strain>
    </source>
</reference>
<dbReference type="PANTHER" id="PTHR42698">
    <property type="entry name" value="GTPASE ERA"/>
    <property type="match status" value="1"/>
</dbReference>
<dbReference type="SUPFAM" id="SSF52540">
    <property type="entry name" value="P-loop containing nucleoside triphosphate hydrolases"/>
    <property type="match status" value="1"/>
</dbReference>
<dbReference type="InterPro" id="IPR005662">
    <property type="entry name" value="GTPase_Era-like"/>
</dbReference>
<proteinExistence type="predicted"/>
<evidence type="ECO:0000313" key="2">
    <source>
        <dbReference type="Proteomes" id="UP000648663"/>
    </source>
</evidence>
<dbReference type="Proteomes" id="UP000648663">
    <property type="component" value="Unassembled WGS sequence"/>
</dbReference>
<name>A0ABQ2FWM9_9ACTN</name>
<organism evidence="1 2">
    <name type="scientific">Modestobacter marinus</name>
    <dbReference type="NCBI Taxonomy" id="477641"/>
    <lineage>
        <taxon>Bacteria</taxon>
        <taxon>Bacillati</taxon>
        <taxon>Actinomycetota</taxon>
        <taxon>Actinomycetes</taxon>
        <taxon>Geodermatophilales</taxon>
        <taxon>Geodermatophilaceae</taxon>
        <taxon>Modestobacter</taxon>
    </lineage>
</organism>
<dbReference type="InterPro" id="IPR027417">
    <property type="entry name" value="P-loop_NTPase"/>
</dbReference>